<dbReference type="GO" id="GO:0005886">
    <property type="term" value="C:plasma membrane"/>
    <property type="evidence" value="ECO:0007669"/>
    <property type="project" value="UniProtKB-SubCell"/>
</dbReference>
<organism evidence="12 13">
    <name type="scientific">Sellimonas catena</name>
    <dbReference type="NCBI Taxonomy" id="2994035"/>
    <lineage>
        <taxon>Bacteria</taxon>
        <taxon>Bacillati</taxon>
        <taxon>Bacillota</taxon>
        <taxon>Clostridia</taxon>
        <taxon>Lachnospirales</taxon>
        <taxon>Lachnospiraceae</taxon>
        <taxon>Sellimonas</taxon>
    </lineage>
</organism>
<keyword evidence="6" id="KW-0653">Protein transport</keyword>
<dbReference type="PANTHER" id="PTHR43386">
    <property type="entry name" value="OLIGOPEPTIDE TRANSPORT SYSTEM PERMEASE PROTEIN APPC"/>
    <property type="match status" value="1"/>
</dbReference>
<dbReference type="GO" id="GO:0015031">
    <property type="term" value="P:protein transport"/>
    <property type="evidence" value="ECO:0007669"/>
    <property type="project" value="UniProtKB-KW"/>
</dbReference>
<evidence type="ECO:0000256" key="5">
    <source>
        <dbReference type="ARBA" id="ARBA00022856"/>
    </source>
</evidence>
<evidence type="ECO:0000313" key="13">
    <source>
        <dbReference type="Proteomes" id="UP001145094"/>
    </source>
</evidence>
<dbReference type="InterPro" id="IPR025966">
    <property type="entry name" value="OppC_N"/>
</dbReference>
<evidence type="ECO:0000313" key="12">
    <source>
        <dbReference type="EMBL" id="GLG90158.1"/>
    </source>
</evidence>
<evidence type="ECO:0000256" key="6">
    <source>
        <dbReference type="ARBA" id="ARBA00022927"/>
    </source>
</evidence>
<keyword evidence="5" id="KW-0571">Peptide transport</keyword>
<dbReference type="PANTHER" id="PTHR43386:SF24">
    <property type="entry name" value="OLIGOPEPTIDE TRANSPORT SYSTEM PERMEASE PROTEIN AMID"/>
    <property type="match status" value="1"/>
</dbReference>
<evidence type="ECO:0000256" key="7">
    <source>
        <dbReference type="ARBA" id="ARBA00022989"/>
    </source>
</evidence>
<evidence type="ECO:0000259" key="11">
    <source>
        <dbReference type="PROSITE" id="PS50928"/>
    </source>
</evidence>
<evidence type="ECO:0000256" key="10">
    <source>
        <dbReference type="RuleBase" id="RU363032"/>
    </source>
</evidence>
<feature type="transmembrane region" description="Helical" evidence="10">
    <location>
        <begin position="348"/>
        <end position="372"/>
    </location>
</feature>
<feature type="transmembrane region" description="Helical" evidence="10">
    <location>
        <begin position="250"/>
        <end position="266"/>
    </location>
</feature>
<dbReference type="InterPro" id="IPR050366">
    <property type="entry name" value="BP-dependent_transpt_permease"/>
</dbReference>
<evidence type="ECO:0000256" key="1">
    <source>
        <dbReference type="ARBA" id="ARBA00004651"/>
    </source>
</evidence>
<keyword evidence="2 10" id="KW-0813">Transport</keyword>
<dbReference type="CDD" id="cd06261">
    <property type="entry name" value="TM_PBP2"/>
    <property type="match status" value="1"/>
</dbReference>
<feature type="domain" description="ABC transmembrane type-1" evidence="11">
    <location>
        <begin position="184"/>
        <end position="373"/>
    </location>
</feature>
<keyword evidence="3" id="KW-1003">Cell membrane</keyword>
<keyword evidence="8 10" id="KW-0472">Membrane</keyword>
<protein>
    <submittedName>
        <fullName evidence="12">Peptide ABC transporter permease</fullName>
    </submittedName>
</protein>
<evidence type="ECO:0000256" key="4">
    <source>
        <dbReference type="ARBA" id="ARBA00022692"/>
    </source>
</evidence>
<dbReference type="Pfam" id="PF00528">
    <property type="entry name" value="BPD_transp_1"/>
    <property type="match status" value="1"/>
</dbReference>
<keyword evidence="4 10" id="KW-0812">Transmembrane</keyword>
<reference evidence="12" key="2">
    <citation type="submission" date="2022-11" db="EMBL/GenBank/DDBJ databases">
        <title>Draft genome sequence of Sellimonas catena strain 18CBH55.</title>
        <authorList>
            <person name="Hisatomi A."/>
            <person name="Ohkuma M."/>
            <person name="Sakamoto M."/>
        </authorList>
    </citation>
    <scope>NUCLEOTIDE SEQUENCE</scope>
    <source>
        <strain evidence="12">18CBH55</strain>
    </source>
</reference>
<reference evidence="12" key="3">
    <citation type="journal article" date="2023" name="Int. J. Syst. Evol. Microbiol.">
        <title>Sellimonas catena sp. nov., isolated from human faeces.</title>
        <authorList>
            <person name="Hisatomi A."/>
            <person name="Ohkuma M."/>
            <person name="Sakamoto M."/>
        </authorList>
    </citation>
    <scope>NUCLEOTIDE SEQUENCE</scope>
    <source>
        <strain evidence="12">18CBH55</strain>
    </source>
</reference>
<sequence>MTDRKVYLADGEPLSEELLNMGPSEFQLVEREEEIKDVEFKTEAVSYGKDVFRRFLRSKTTVVAACITLFIVFMGIVGPYLSPYNYLEQNVELKNMPPRIQGLEKLGIFDGSEVLEVQKSSLAEYEDCIIKSLGTVTDKSAFGTVEMERIKINMYKYKGADDVYYWFGSDALGRDLFSRLWQGTRVSLILAFAVVAINLTIGLIIGAICGYYGGWVDLIIQRLMDVIWNIPALPLTILLIMLFGSGILPLMLVFCLTGWMGMANGVRMQFYRYKNQEYVLAARTMGASDARIMVRHVLPNAVGTIITQCALSVPNVVFQEAGLSYLGLGVQAPNPSIGMLLSDAQKALLDYPFMIVSPGFVIVFLMLAFNLLGNGLRDAFNPTLRQ</sequence>
<name>A0A9W6FHS6_9FIRM</name>
<evidence type="ECO:0000256" key="8">
    <source>
        <dbReference type="ARBA" id="ARBA00023136"/>
    </source>
</evidence>
<comment type="similarity">
    <text evidence="9">Belongs to the binding-protein-dependent transport system permease family. OppBC subfamily.</text>
</comment>
<dbReference type="Gene3D" id="1.10.3720.10">
    <property type="entry name" value="MetI-like"/>
    <property type="match status" value="1"/>
</dbReference>
<comment type="subcellular location">
    <subcellularLocation>
        <location evidence="1 10">Cell membrane</location>
        <topology evidence="1 10">Multi-pass membrane protein</topology>
    </subcellularLocation>
</comment>
<feature type="transmembrane region" description="Helical" evidence="10">
    <location>
        <begin position="188"/>
        <end position="214"/>
    </location>
</feature>
<reference evidence="12" key="1">
    <citation type="submission" date="2022-11" db="EMBL/GenBank/DDBJ databases">
        <title>Draft genome sequence of Sellimonas catena strain 18CBH55.</title>
        <authorList>
            <person name="Atsushi H."/>
            <person name="Moriya O."/>
            <person name="Mitsuo S."/>
        </authorList>
    </citation>
    <scope>NUCLEOTIDE SEQUENCE</scope>
    <source>
        <strain evidence="12">18CBH55</strain>
    </source>
</reference>
<dbReference type="GO" id="GO:0055085">
    <property type="term" value="P:transmembrane transport"/>
    <property type="evidence" value="ECO:0007669"/>
    <property type="project" value="InterPro"/>
</dbReference>
<dbReference type="InterPro" id="IPR035906">
    <property type="entry name" value="MetI-like_sf"/>
</dbReference>
<accession>A0A9W6FHS6</accession>
<evidence type="ECO:0000256" key="9">
    <source>
        <dbReference type="ARBA" id="ARBA00024202"/>
    </source>
</evidence>
<dbReference type="InterPro" id="IPR000515">
    <property type="entry name" value="MetI-like"/>
</dbReference>
<proteinExistence type="inferred from homology"/>
<dbReference type="PROSITE" id="PS50928">
    <property type="entry name" value="ABC_TM1"/>
    <property type="match status" value="1"/>
</dbReference>
<dbReference type="RefSeq" id="WP_171027969.1">
    <property type="nucleotide sequence ID" value="NZ_BSCH01000009.1"/>
</dbReference>
<comment type="caution">
    <text evidence="12">The sequence shown here is derived from an EMBL/GenBank/DDBJ whole genome shotgun (WGS) entry which is preliminary data.</text>
</comment>
<evidence type="ECO:0000256" key="2">
    <source>
        <dbReference type="ARBA" id="ARBA00022448"/>
    </source>
</evidence>
<feature type="transmembrane region" description="Helical" evidence="10">
    <location>
        <begin position="62"/>
        <end position="81"/>
    </location>
</feature>
<dbReference type="AlphaFoldDB" id="A0A9W6FHS6"/>
<feature type="transmembrane region" description="Helical" evidence="10">
    <location>
        <begin position="226"/>
        <end position="244"/>
    </location>
</feature>
<dbReference type="SUPFAM" id="SSF161098">
    <property type="entry name" value="MetI-like"/>
    <property type="match status" value="1"/>
</dbReference>
<dbReference type="Proteomes" id="UP001145094">
    <property type="component" value="Unassembled WGS sequence"/>
</dbReference>
<dbReference type="GO" id="GO:0015833">
    <property type="term" value="P:peptide transport"/>
    <property type="evidence" value="ECO:0007669"/>
    <property type="project" value="UniProtKB-KW"/>
</dbReference>
<keyword evidence="7 10" id="KW-1133">Transmembrane helix</keyword>
<evidence type="ECO:0000256" key="3">
    <source>
        <dbReference type="ARBA" id="ARBA00022475"/>
    </source>
</evidence>
<dbReference type="Pfam" id="PF12911">
    <property type="entry name" value="OppC_N"/>
    <property type="match status" value="1"/>
</dbReference>
<dbReference type="EMBL" id="BSCH01000009">
    <property type="protein sequence ID" value="GLG90158.1"/>
    <property type="molecule type" value="Genomic_DNA"/>
</dbReference>
<gene>
    <name evidence="12" type="ORF">Selli2_15850</name>
</gene>